<evidence type="ECO:0000313" key="15">
    <source>
        <dbReference type="Proteomes" id="UP000593567"/>
    </source>
</evidence>
<feature type="domain" description="Cytochrome b561" evidence="13">
    <location>
        <begin position="24"/>
        <end position="221"/>
    </location>
</feature>
<keyword evidence="6" id="KW-0479">Metal-binding</keyword>
<sequence length="228" mass="25747">MLEDLEEQPNKKDLASYSNRRALFAAMVAHFAVFLFTTFIVYTAVPGSNFFSWHPVLMTLGFVLFLTEAILMFSQQSSLIRGDRKWQVRSHWILQVLAVVCGVGGFIIIYINKADRGKQHFTTWHGLLGLIATISCAVQAVAGIGLQYPILIKKFATLAQAKVYHATFGLLNYTLITLVLNLAMWSNWAKRNISGFSWYGCIACIDILALVVMTQVTNNQLPRLRRQR</sequence>
<feature type="transmembrane region" description="Helical" evidence="12">
    <location>
        <begin position="92"/>
        <end position="112"/>
    </location>
</feature>
<evidence type="ECO:0000256" key="6">
    <source>
        <dbReference type="ARBA" id="ARBA00022723"/>
    </source>
</evidence>
<dbReference type="GO" id="GO:0140575">
    <property type="term" value="F:transmembrane monodehydroascorbate reductase activity"/>
    <property type="evidence" value="ECO:0007669"/>
    <property type="project" value="InterPro"/>
</dbReference>
<organism evidence="14 15">
    <name type="scientific">Bugula neritina</name>
    <name type="common">Brown bryozoan</name>
    <name type="synonym">Sertularia neritina</name>
    <dbReference type="NCBI Taxonomy" id="10212"/>
    <lineage>
        <taxon>Eukaryota</taxon>
        <taxon>Metazoa</taxon>
        <taxon>Spiralia</taxon>
        <taxon>Lophotrochozoa</taxon>
        <taxon>Bryozoa</taxon>
        <taxon>Gymnolaemata</taxon>
        <taxon>Cheilostomatida</taxon>
        <taxon>Flustrina</taxon>
        <taxon>Buguloidea</taxon>
        <taxon>Bugulidae</taxon>
        <taxon>Bugula</taxon>
    </lineage>
</organism>
<feature type="transmembrane region" description="Helical" evidence="12">
    <location>
        <begin position="124"/>
        <end position="151"/>
    </location>
</feature>
<evidence type="ECO:0000256" key="11">
    <source>
        <dbReference type="ARBA" id="ARBA00024225"/>
    </source>
</evidence>
<feature type="transmembrane region" description="Helical" evidence="12">
    <location>
        <begin position="51"/>
        <end position="71"/>
    </location>
</feature>
<keyword evidence="15" id="KW-1185">Reference proteome</keyword>
<dbReference type="GO" id="GO:0140571">
    <property type="term" value="F:transmembrane ascorbate ferrireductase activity"/>
    <property type="evidence" value="ECO:0007669"/>
    <property type="project" value="UniProtKB-EC"/>
</dbReference>
<keyword evidence="9" id="KW-0408">Iron</keyword>
<dbReference type="InterPro" id="IPR045150">
    <property type="entry name" value="CYB561D1/2"/>
</dbReference>
<dbReference type="PANTHER" id="PTHR15422">
    <property type="entry name" value="OS05G0565100 PROTEIN"/>
    <property type="match status" value="1"/>
</dbReference>
<evidence type="ECO:0000256" key="2">
    <source>
        <dbReference type="ARBA" id="ARBA00004141"/>
    </source>
</evidence>
<dbReference type="PANTHER" id="PTHR15422:SF45">
    <property type="entry name" value="CYTOCHROME B561 DOMAIN-CONTAINING PROTEIN"/>
    <property type="match status" value="1"/>
</dbReference>
<name>A0A7J7KJB1_BUGNE</name>
<dbReference type="Proteomes" id="UP000593567">
    <property type="component" value="Unassembled WGS sequence"/>
</dbReference>
<dbReference type="GO" id="GO:0016020">
    <property type="term" value="C:membrane"/>
    <property type="evidence" value="ECO:0007669"/>
    <property type="project" value="UniProtKB-SubCell"/>
</dbReference>
<keyword evidence="3" id="KW-0813">Transport</keyword>
<proteinExistence type="predicted"/>
<dbReference type="InterPro" id="IPR006593">
    <property type="entry name" value="Cyt_b561/ferric_Rdtase_TM"/>
</dbReference>
<gene>
    <name evidence="14" type="ORF">EB796_003341</name>
</gene>
<dbReference type="AlphaFoldDB" id="A0A7J7KJB1"/>
<evidence type="ECO:0000256" key="4">
    <source>
        <dbReference type="ARBA" id="ARBA00022617"/>
    </source>
</evidence>
<evidence type="ECO:0000259" key="13">
    <source>
        <dbReference type="PROSITE" id="PS50939"/>
    </source>
</evidence>
<keyword evidence="10 12" id="KW-0472">Membrane</keyword>
<feature type="transmembrane region" description="Helical" evidence="12">
    <location>
        <begin position="163"/>
        <end position="184"/>
    </location>
</feature>
<keyword evidence="7" id="KW-0249">Electron transport</keyword>
<evidence type="ECO:0000256" key="1">
    <source>
        <dbReference type="ARBA" id="ARBA00001970"/>
    </source>
</evidence>
<evidence type="ECO:0000256" key="12">
    <source>
        <dbReference type="SAM" id="Phobius"/>
    </source>
</evidence>
<dbReference type="GO" id="GO:0046872">
    <property type="term" value="F:metal ion binding"/>
    <property type="evidence" value="ECO:0007669"/>
    <property type="project" value="UniProtKB-KW"/>
</dbReference>
<protein>
    <recommendedName>
        <fullName evidence="11">ascorbate ferrireductase (transmembrane)</fullName>
        <ecNumber evidence="11">7.2.1.3</ecNumber>
    </recommendedName>
</protein>
<keyword evidence="4" id="KW-0349">Heme</keyword>
<evidence type="ECO:0000256" key="7">
    <source>
        <dbReference type="ARBA" id="ARBA00022982"/>
    </source>
</evidence>
<dbReference type="EMBL" id="VXIV02000424">
    <property type="protein sequence ID" value="KAF6038355.1"/>
    <property type="molecule type" value="Genomic_DNA"/>
</dbReference>
<comment type="cofactor">
    <cofactor evidence="1">
        <name>heme b</name>
        <dbReference type="ChEBI" id="CHEBI:60344"/>
    </cofactor>
</comment>
<dbReference type="EC" id="7.2.1.3" evidence="11"/>
<evidence type="ECO:0000256" key="9">
    <source>
        <dbReference type="ARBA" id="ARBA00023004"/>
    </source>
</evidence>
<dbReference type="Gene3D" id="1.20.120.1770">
    <property type="match status" value="1"/>
</dbReference>
<comment type="caution">
    <text evidence="14">The sequence shown here is derived from an EMBL/GenBank/DDBJ whole genome shotgun (WGS) entry which is preliminary data.</text>
</comment>
<evidence type="ECO:0000256" key="5">
    <source>
        <dbReference type="ARBA" id="ARBA00022692"/>
    </source>
</evidence>
<keyword evidence="8 12" id="KW-1133">Transmembrane helix</keyword>
<evidence type="ECO:0000256" key="10">
    <source>
        <dbReference type="ARBA" id="ARBA00023136"/>
    </source>
</evidence>
<accession>A0A7J7KJB1</accession>
<dbReference type="PROSITE" id="PS50939">
    <property type="entry name" value="CYTOCHROME_B561"/>
    <property type="match status" value="1"/>
</dbReference>
<comment type="subcellular location">
    <subcellularLocation>
        <location evidence="2">Membrane</location>
        <topology evidence="2">Multi-pass membrane protein</topology>
    </subcellularLocation>
</comment>
<feature type="transmembrane region" description="Helical" evidence="12">
    <location>
        <begin position="196"/>
        <end position="218"/>
    </location>
</feature>
<feature type="transmembrane region" description="Helical" evidence="12">
    <location>
        <begin position="21"/>
        <end position="45"/>
    </location>
</feature>
<evidence type="ECO:0000256" key="8">
    <source>
        <dbReference type="ARBA" id="ARBA00022989"/>
    </source>
</evidence>
<dbReference type="SMART" id="SM00665">
    <property type="entry name" value="B561"/>
    <property type="match status" value="1"/>
</dbReference>
<dbReference type="CDD" id="cd08761">
    <property type="entry name" value="Cyt_b561_CYB561D2_like"/>
    <property type="match status" value="1"/>
</dbReference>
<evidence type="ECO:0000313" key="14">
    <source>
        <dbReference type="EMBL" id="KAF6038355.1"/>
    </source>
</evidence>
<dbReference type="OrthoDB" id="432881at2759"/>
<keyword evidence="5 12" id="KW-0812">Transmembrane</keyword>
<dbReference type="Pfam" id="PF03188">
    <property type="entry name" value="Cytochrom_B561"/>
    <property type="match status" value="1"/>
</dbReference>
<reference evidence="14" key="1">
    <citation type="submission" date="2020-06" db="EMBL/GenBank/DDBJ databases">
        <title>Draft genome of Bugula neritina, a colonial animal packing powerful symbionts and potential medicines.</title>
        <authorList>
            <person name="Rayko M."/>
        </authorList>
    </citation>
    <scope>NUCLEOTIDE SEQUENCE [LARGE SCALE GENOMIC DNA]</scope>
    <source>
        <strain evidence="14">Kwan_BN1</strain>
    </source>
</reference>
<evidence type="ECO:0000256" key="3">
    <source>
        <dbReference type="ARBA" id="ARBA00022448"/>
    </source>
</evidence>